<proteinExistence type="predicted"/>
<sequence>GMNWQNCHNMIFVGLSDSYEQFYQAVRRCWRFGQTKTVNAHIVIGEREGAVVANIKRKERDMQSMFQGMVKHMSELTKQEIGHTTKTTTLYNPQVEMILPDFLGAA</sequence>
<dbReference type="InterPro" id="IPR027417">
    <property type="entry name" value="P-loop_NTPase"/>
</dbReference>
<gene>
    <name evidence="1" type="ORF">S01H4_37431</name>
</gene>
<evidence type="ECO:0008006" key="2">
    <source>
        <dbReference type="Google" id="ProtNLM"/>
    </source>
</evidence>
<dbReference type="Gene3D" id="3.40.50.300">
    <property type="entry name" value="P-loop containing nucleotide triphosphate hydrolases"/>
    <property type="match status" value="1"/>
</dbReference>
<organism evidence="1">
    <name type="scientific">marine sediment metagenome</name>
    <dbReference type="NCBI Taxonomy" id="412755"/>
    <lineage>
        <taxon>unclassified sequences</taxon>
        <taxon>metagenomes</taxon>
        <taxon>ecological metagenomes</taxon>
    </lineage>
</organism>
<dbReference type="SUPFAM" id="SSF52540">
    <property type="entry name" value="P-loop containing nucleoside triphosphate hydrolases"/>
    <property type="match status" value="1"/>
</dbReference>
<accession>X1BWI8</accession>
<feature type="non-terminal residue" evidence="1">
    <location>
        <position position="1"/>
    </location>
</feature>
<reference evidence="1" key="1">
    <citation type="journal article" date="2014" name="Front. Microbiol.">
        <title>High frequency of phylogenetically diverse reductive dehalogenase-homologous genes in deep subseafloor sedimentary metagenomes.</title>
        <authorList>
            <person name="Kawai M."/>
            <person name="Futagami T."/>
            <person name="Toyoda A."/>
            <person name="Takaki Y."/>
            <person name="Nishi S."/>
            <person name="Hori S."/>
            <person name="Arai W."/>
            <person name="Tsubouchi T."/>
            <person name="Morono Y."/>
            <person name="Uchiyama I."/>
            <person name="Ito T."/>
            <person name="Fujiyama A."/>
            <person name="Inagaki F."/>
            <person name="Takami H."/>
        </authorList>
    </citation>
    <scope>NUCLEOTIDE SEQUENCE</scope>
    <source>
        <strain evidence="1">Expedition CK06-06</strain>
    </source>
</reference>
<name>X1BWI8_9ZZZZ</name>
<comment type="caution">
    <text evidence="1">The sequence shown here is derived from an EMBL/GenBank/DDBJ whole genome shotgun (WGS) entry which is preliminary data.</text>
</comment>
<protein>
    <recommendedName>
        <fullName evidence="2">Helicase C-terminal domain-containing protein</fullName>
    </recommendedName>
</protein>
<dbReference type="AlphaFoldDB" id="X1BWI8"/>
<evidence type="ECO:0000313" key="1">
    <source>
        <dbReference type="EMBL" id="GAH00166.1"/>
    </source>
</evidence>
<dbReference type="EMBL" id="BART01020106">
    <property type="protein sequence ID" value="GAH00166.1"/>
    <property type="molecule type" value="Genomic_DNA"/>
</dbReference>